<accession>F5IXK9</accession>
<protein>
    <submittedName>
        <fullName evidence="1">Uncharacterized protein</fullName>
    </submittedName>
</protein>
<keyword evidence="2" id="KW-1185">Reference proteome</keyword>
<organism evidence="1 2">
    <name type="scientific">Dysgonomonas gadei ATCC BAA-286</name>
    <dbReference type="NCBI Taxonomy" id="742766"/>
    <lineage>
        <taxon>Bacteria</taxon>
        <taxon>Pseudomonadati</taxon>
        <taxon>Bacteroidota</taxon>
        <taxon>Bacteroidia</taxon>
        <taxon>Bacteroidales</taxon>
        <taxon>Dysgonomonadaceae</taxon>
        <taxon>Dysgonomonas</taxon>
    </lineage>
</organism>
<comment type="caution">
    <text evidence="1">The sequence shown here is derived from an EMBL/GenBank/DDBJ whole genome shotgun (WGS) entry which is preliminary data.</text>
</comment>
<evidence type="ECO:0000313" key="2">
    <source>
        <dbReference type="Proteomes" id="UP000004913"/>
    </source>
</evidence>
<evidence type="ECO:0000313" key="1">
    <source>
        <dbReference type="EMBL" id="EGK02192.1"/>
    </source>
</evidence>
<gene>
    <name evidence="1" type="ORF">HMPREF9455_01826</name>
</gene>
<dbReference type="AlphaFoldDB" id="F5IXK9"/>
<dbReference type="EMBL" id="ADLV01000019">
    <property type="protein sequence ID" value="EGK02192.1"/>
    <property type="molecule type" value="Genomic_DNA"/>
</dbReference>
<name>F5IXK9_9BACT</name>
<sequence length="100" mass="11613">MNIQNKKLWLALATVAPFIDNNDLNGAKGAVFNVLFVAKTKKEFKEKVRFKLLEFGYVLENLEDIEPFDFKKTYGDNLNNLAEIALQTENIQWGTFYIYD</sequence>
<dbReference type="STRING" id="742766.HMPREF9455_01826"/>
<dbReference type="HOGENOM" id="CLU_2301365_0_0_10"/>
<dbReference type="Proteomes" id="UP000004913">
    <property type="component" value="Unassembled WGS sequence"/>
</dbReference>
<proteinExistence type="predicted"/>
<reference evidence="1 2" key="1">
    <citation type="submission" date="2011-04" db="EMBL/GenBank/DDBJ databases">
        <title>The Genome Sequence of Dysgonomonas gadei ATCC BAA-286.</title>
        <authorList>
            <consortium name="The Broad Institute Genome Sequencing Platform"/>
            <person name="Earl A."/>
            <person name="Ward D."/>
            <person name="Feldgarden M."/>
            <person name="Gevers D."/>
            <person name="Pudlo N."/>
            <person name="Martens E."/>
            <person name="Allen-Vercoe E."/>
            <person name="Young S.K."/>
            <person name="Zeng Q."/>
            <person name="Gargeya S."/>
            <person name="Fitzgerald M."/>
            <person name="Haas B."/>
            <person name="Abouelleil A."/>
            <person name="Alvarado L."/>
            <person name="Arachchi H.M."/>
            <person name="Berlin A."/>
            <person name="Brown A."/>
            <person name="Chapman S.B."/>
            <person name="Chen Z."/>
            <person name="Dunbar C."/>
            <person name="Freedman E."/>
            <person name="Gearin G."/>
            <person name="Gellesch M."/>
            <person name="Goldberg J."/>
            <person name="Griggs A."/>
            <person name="Gujja S."/>
            <person name="Heiman D."/>
            <person name="Howarth C."/>
            <person name="Larson L."/>
            <person name="Lui A."/>
            <person name="MacDonald P.J.P."/>
            <person name="Mehta T."/>
            <person name="Montmayeur A."/>
            <person name="Murphy C."/>
            <person name="Neiman D."/>
            <person name="Pearson M."/>
            <person name="Priest M."/>
            <person name="Roberts A."/>
            <person name="Saif S."/>
            <person name="Shea T."/>
            <person name="Shenoy N."/>
            <person name="Sisk P."/>
            <person name="Stolte C."/>
            <person name="Sykes S."/>
            <person name="Yandava C."/>
            <person name="Wortman J."/>
            <person name="Nusbaum C."/>
            <person name="Birren B."/>
        </authorList>
    </citation>
    <scope>NUCLEOTIDE SEQUENCE [LARGE SCALE GENOMIC DNA]</scope>
    <source>
        <strain evidence="1 2">ATCC BAA-286</strain>
    </source>
</reference>
<dbReference type="RefSeq" id="WP_006799341.1">
    <property type="nucleotide sequence ID" value="NZ_GL891982.1"/>
</dbReference>